<evidence type="ECO:0000256" key="3">
    <source>
        <dbReference type="ARBA" id="ARBA00022670"/>
    </source>
</evidence>
<evidence type="ECO:0000256" key="8">
    <source>
        <dbReference type="SAM" id="Phobius"/>
    </source>
</evidence>
<dbReference type="GO" id="GO:0006508">
    <property type="term" value="P:proteolysis"/>
    <property type="evidence" value="ECO:0007669"/>
    <property type="project" value="UniProtKB-KW"/>
</dbReference>
<dbReference type="EMBL" id="MINN01000117">
    <property type="protein sequence ID" value="OIU69755.1"/>
    <property type="molecule type" value="Genomic_DNA"/>
</dbReference>
<feature type="transmembrane region" description="Helical" evidence="8">
    <location>
        <begin position="113"/>
        <end position="129"/>
    </location>
</feature>
<evidence type="ECO:0000256" key="1">
    <source>
        <dbReference type="ARBA" id="ARBA00022475"/>
    </source>
</evidence>
<evidence type="ECO:0000256" key="7">
    <source>
        <dbReference type="ARBA" id="ARBA00023136"/>
    </source>
</evidence>
<dbReference type="GO" id="GO:0008233">
    <property type="term" value="F:peptidase activity"/>
    <property type="evidence" value="ECO:0007669"/>
    <property type="project" value="UniProtKB-KW"/>
</dbReference>
<dbReference type="AlphaFoldDB" id="A0A1J6WNE9"/>
<dbReference type="InterPro" id="IPR006741">
    <property type="entry name" value="AgrB"/>
</dbReference>
<feature type="transmembrane region" description="Helical" evidence="8">
    <location>
        <begin position="42"/>
        <end position="71"/>
    </location>
</feature>
<protein>
    <recommendedName>
        <fullName evidence="11">Accessory gene regulator B</fullName>
    </recommendedName>
</protein>
<evidence type="ECO:0000256" key="4">
    <source>
        <dbReference type="ARBA" id="ARBA00022692"/>
    </source>
</evidence>
<evidence type="ECO:0000313" key="9">
    <source>
        <dbReference type="EMBL" id="OIU69755.1"/>
    </source>
</evidence>
<feature type="transmembrane region" description="Helical" evidence="8">
    <location>
        <begin position="149"/>
        <end position="168"/>
    </location>
</feature>
<keyword evidence="10" id="KW-1185">Reference proteome</keyword>
<name>A0A1J6WNE9_9BACI</name>
<dbReference type="Pfam" id="PF04647">
    <property type="entry name" value="AgrB"/>
    <property type="match status" value="1"/>
</dbReference>
<evidence type="ECO:0000256" key="5">
    <source>
        <dbReference type="ARBA" id="ARBA00022801"/>
    </source>
</evidence>
<keyword evidence="6 8" id="KW-1133">Transmembrane helix</keyword>
<comment type="caution">
    <text evidence="9">The sequence shown here is derived from an EMBL/GenBank/DDBJ whole genome shotgun (WGS) entry which is preliminary data.</text>
</comment>
<proteinExistence type="predicted"/>
<dbReference type="RefSeq" id="WP_071619858.1">
    <property type="nucleotide sequence ID" value="NZ_MINN01000117.1"/>
</dbReference>
<evidence type="ECO:0000256" key="2">
    <source>
        <dbReference type="ARBA" id="ARBA00022654"/>
    </source>
</evidence>
<dbReference type="GO" id="GO:0009372">
    <property type="term" value="P:quorum sensing"/>
    <property type="evidence" value="ECO:0007669"/>
    <property type="project" value="UniProtKB-KW"/>
</dbReference>
<dbReference type="SMART" id="SM00793">
    <property type="entry name" value="AgrB"/>
    <property type="match status" value="1"/>
</dbReference>
<dbReference type="OrthoDB" id="2854767at2"/>
<keyword evidence="3" id="KW-0645">Protease</keyword>
<sequence>MRIFTPNMISVNVTKAIILHNPDLGKKKDEIRYGLEWMISGFIQIFLTVAAAIPLGVAAEAFIILVSGAALRMFSGGAHAKSYFKCLLISLLQVIGLSLLAAHTTIFDKFPEVLLVLLICSAFIIFMRAPVLHKKKDLFNSKEKQKLKILSLLTFGILFSAGYLPYISDFQQCIWLSLIIQSFTLTATWEKILSYGEGFQYK</sequence>
<gene>
    <name evidence="9" type="ORF">BHE18_02255</name>
</gene>
<organism evidence="9 10">
    <name type="scientific">Rossellomorea aquimaris</name>
    <dbReference type="NCBI Taxonomy" id="189382"/>
    <lineage>
        <taxon>Bacteria</taxon>
        <taxon>Bacillati</taxon>
        <taxon>Bacillota</taxon>
        <taxon>Bacilli</taxon>
        <taxon>Bacillales</taxon>
        <taxon>Bacillaceae</taxon>
        <taxon>Rossellomorea</taxon>
    </lineage>
</organism>
<evidence type="ECO:0000256" key="6">
    <source>
        <dbReference type="ARBA" id="ARBA00022989"/>
    </source>
</evidence>
<keyword evidence="7 8" id="KW-0472">Membrane</keyword>
<evidence type="ECO:0000313" key="10">
    <source>
        <dbReference type="Proteomes" id="UP000182062"/>
    </source>
</evidence>
<dbReference type="GO" id="GO:0016020">
    <property type="term" value="C:membrane"/>
    <property type="evidence" value="ECO:0007669"/>
    <property type="project" value="InterPro"/>
</dbReference>
<reference evidence="9 10" key="1">
    <citation type="submission" date="2016-09" db="EMBL/GenBank/DDBJ databases">
        <title>Bacillus aquimaris SAMM genome sequence reveals colonization and biosurfactant production capacities.</title>
        <authorList>
            <person name="Waghmode S.R."/>
            <person name="Suryavanshi M.V."/>
        </authorList>
    </citation>
    <scope>NUCLEOTIDE SEQUENCE [LARGE SCALE GENOMIC DNA]</scope>
    <source>
        <strain evidence="9 10">SAMM</strain>
    </source>
</reference>
<keyword evidence="4 8" id="KW-0812">Transmembrane</keyword>
<dbReference type="Proteomes" id="UP000182062">
    <property type="component" value="Unassembled WGS sequence"/>
</dbReference>
<keyword evidence="2" id="KW-0673">Quorum sensing</keyword>
<keyword evidence="5" id="KW-0378">Hydrolase</keyword>
<keyword evidence="1" id="KW-1003">Cell membrane</keyword>
<evidence type="ECO:0008006" key="11">
    <source>
        <dbReference type="Google" id="ProtNLM"/>
    </source>
</evidence>
<accession>A0A1J6WNE9</accession>
<feature type="transmembrane region" description="Helical" evidence="8">
    <location>
        <begin position="83"/>
        <end position="107"/>
    </location>
</feature>